<dbReference type="Proteomes" id="UP001189624">
    <property type="component" value="Chromosome 9"/>
</dbReference>
<dbReference type="AlphaFoldDB" id="A0AA86SZG1"/>
<organism evidence="1 2">
    <name type="scientific">Sphenostylis stenocarpa</name>
    <dbReference type="NCBI Taxonomy" id="92480"/>
    <lineage>
        <taxon>Eukaryota</taxon>
        <taxon>Viridiplantae</taxon>
        <taxon>Streptophyta</taxon>
        <taxon>Embryophyta</taxon>
        <taxon>Tracheophyta</taxon>
        <taxon>Spermatophyta</taxon>
        <taxon>Magnoliopsida</taxon>
        <taxon>eudicotyledons</taxon>
        <taxon>Gunneridae</taxon>
        <taxon>Pentapetalae</taxon>
        <taxon>rosids</taxon>
        <taxon>fabids</taxon>
        <taxon>Fabales</taxon>
        <taxon>Fabaceae</taxon>
        <taxon>Papilionoideae</taxon>
        <taxon>50 kb inversion clade</taxon>
        <taxon>NPAAA clade</taxon>
        <taxon>indigoferoid/millettioid clade</taxon>
        <taxon>Phaseoleae</taxon>
        <taxon>Sphenostylis</taxon>
    </lineage>
</organism>
<reference evidence="1" key="1">
    <citation type="submission" date="2023-10" db="EMBL/GenBank/DDBJ databases">
        <authorList>
            <person name="Domelevo Entfellner J.-B."/>
        </authorList>
    </citation>
    <scope>NUCLEOTIDE SEQUENCE</scope>
</reference>
<evidence type="ECO:0000313" key="2">
    <source>
        <dbReference type="Proteomes" id="UP001189624"/>
    </source>
</evidence>
<accession>A0AA86SZG1</accession>
<evidence type="ECO:0000313" key="1">
    <source>
        <dbReference type="EMBL" id="CAJ1975716.1"/>
    </source>
</evidence>
<proteinExistence type="predicted"/>
<protein>
    <submittedName>
        <fullName evidence="1">Uncharacterized protein</fullName>
    </submittedName>
</protein>
<dbReference type="Gramene" id="rna-AYBTSS11_LOCUS27842">
    <property type="protein sequence ID" value="CAJ1975716.1"/>
    <property type="gene ID" value="gene-AYBTSS11_LOCUS27842"/>
</dbReference>
<dbReference type="EMBL" id="OY731406">
    <property type="protein sequence ID" value="CAJ1975716.1"/>
    <property type="molecule type" value="Genomic_DNA"/>
</dbReference>
<gene>
    <name evidence="1" type="ORF">AYBTSS11_LOCUS27842</name>
</gene>
<sequence length="118" mass="13756">MLQNAKLHALKNPRLLQIQHSLPPKFIDIPSPFHRFFLLLHRHEPPPPPPSPAHSLRSQLNLTAKNRHRADRNLRNYELRDFIATKPNSQRKSTHSVLSLLVRTLDKYLKKLLCEAIP</sequence>
<keyword evidence="2" id="KW-1185">Reference proteome</keyword>
<name>A0AA86SZG1_9FABA</name>